<sequence length="167" mass="17873">MTQKIIFLIFGAVIGVTTYAAVSYWGRSDDRSDARPTAASPTAPELPAETSKTGDAQKPAGQLVADDEGFFTFMVPADWIAKPVKGRDGLSEVVARSPDFKLRLDTAAEAPFVPHYYETGAELSVQVVPGEAAAAALGLLRMAIPTEFALATIRRLIPRASRFSGRC</sequence>
<evidence type="ECO:0000313" key="2">
    <source>
        <dbReference type="EMBL" id="KKW41592.1"/>
    </source>
</evidence>
<dbReference type="AlphaFoldDB" id="A0A0G2AK26"/>
<proteinExistence type="predicted"/>
<organism evidence="2 3">
    <name type="scientific">Candidatus Magasanikbacteria bacterium GW2011_GWA2_56_11</name>
    <dbReference type="NCBI Taxonomy" id="1619044"/>
    <lineage>
        <taxon>Bacteria</taxon>
        <taxon>Candidatus Magasanikiibacteriota</taxon>
    </lineage>
</organism>
<protein>
    <submittedName>
        <fullName evidence="2">Uncharacterized protein</fullName>
    </submittedName>
</protein>
<feature type="region of interest" description="Disordered" evidence="1">
    <location>
        <begin position="28"/>
        <end position="59"/>
    </location>
</feature>
<evidence type="ECO:0000313" key="3">
    <source>
        <dbReference type="Proteomes" id="UP000033870"/>
    </source>
</evidence>
<dbReference type="EMBL" id="LCRX01000015">
    <property type="protein sequence ID" value="KKW41592.1"/>
    <property type="molecule type" value="Genomic_DNA"/>
</dbReference>
<gene>
    <name evidence="2" type="ORF">UY92_C0015G0004</name>
</gene>
<dbReference type="Proteomes" id="UP000033870">
    <property type="component" value="Unassembled WGS sequence"/>
</dbReference>
<evidence type="ECO:0000256" key="1">
    <source>
        <dbReference type="SAM" id="MobiDB-lite"/>
    </source>
</evidence>
<dbReference type="STRING" id="1619044.UY92_C0015G0004"/>
<accession>A0A0G2AK26</accession>
<name>A0A0G2AK26_9BACT</name>
<comment type="caution">
    <text evidence="2">The sequence shown here is derived from an EMBL/GenBank/DDBJ whole genome shotgun (WGS) entry which is preliminary data.</text>
</comment>
<reference evidence="2 3" key="1">
    <citation type="journal article" date="2015" name="Nature">
        <title>rRNA introns, odd ribosomes, and small enigmatic genomes across a large radiation of phyla.</title>
        <authorList>
            <person name="Brown C.T."/>
            <person name="Hug L.A."/>
            <person name="Thomas B.C."/>
            <person name="Sharon I."/>
            <person name="Castelle C.J."/>
            <person name="Singh A."/>
            <person name="Wilkins M.J."/>
            <person name="Williams K.H."/>
            <person name="Banfield J.F."/>
        </authorList>
    </citation>
    <scope>NUCLEOTIDE SEQUENCE [LARGE SCALE GENOMIC DNA]</scope>
</reference>